<dbReference type="Proteomes" id="UP001305647">
    <property type="component" value="Unassembled WGS sequence"/>
</dbReference>
<accession>A0AAN6T6N8</accession>
<name>A0AAN6T6N8_9PEZI</name>
<protein>
    <submittedName>
        <fullName evidence="1">Uncharacterized protein</fullName>
    </submittedName>
</protein>
<proteinExistence type="predicted"/>
<reference evidence="1" key="1">
    <citation type="journal article" date="2023" name="Mol. Phylogenet. Evol.">
        <title>Genome-scale phylogeny and comparative genomics of the fungal order Sordariales.</title>
        <authorList>
            <person name="Hensen N."/>
            <person name="Bonometti L."/>
            <person name="Westerberg I."/>
            <person name="Brannstrom I.O."/>
            <person name="Guillou S."/>
            <person name="Cros-Aarteil S."/>
            <person name="Calhoun S."/>
            <person name="Haridas S."/>
            <person name="Kuo A."/>
            <person name="Mondo S."/>
            <person name="Pangilinan J."/>
            <person name="Riley R."/>
            <person name="LaButti K."/>
            <person name="Andreopoulos B."/>
            <person name="Lipzen A."/>
            <person name="Chen C."/>
            <person name="Yan M."/>
            <person name="Daum C."/>
            <person name="Ng V."/>
            <person name="Clum A."/>
            <person name="Steindorff A."/>
            <person name="Ohm R.A."/>
            <person name="Martin F."/>
            <person name="Silar P."/>
            <person name="Natvig D.O."/>
            <person name="Lalanne C."/>
            <person name="Gautier V."/>
            <person name="Ament-Velasquez S.L."/>
            <person name="Kruys A."/>
            <person name="Hutchinson M.I."/>
            <person name="Powell A.J."/>
            <person name="Barry K."/>
            <person name="Miller A.N."/>
            <person name="Grigoriev I.V."/>
            <person name="Debuchy R."/>
            <person name="Gladieux P."/>
            <person name="Hiltunen Thoren M."/>
            <person name="Johannesson H."/>
        </authorList>
    </citation>
    <scope>NUCLEOTIDE SEQUENCE</scope>
    <source>
        <strain evidence="1">CBS 757.83</strain>
    </source>
</reference>
<evidence type="ECO:0000313" key="2">
    <source>
        <dbReference type="Proteomes" id="UP001305647"/>
    </source>
</evidence>
<dbReference type="EMBL" id="MU863624">
    <property type="protein sequence ID" value="KAK4106049.1"/>
    <property type="molecule type" value="Genomic_DNA"/>
</dbReference>
<organism evidence="1 2">
    <name type="scientific">Parathielavia hyrcaniae</name>
    <dbReference type="NCBI Taxonomy" id="113614"/>
    <lineage>
        <taxon>Eukaryota</taxon>
        <taxon>Fungi</taxon>
        <taxon>Dikarya</taxon>
        <taxon>Ascomycota</taxon>
        <taxon>Pezizomycotina</taxon>
        <taxon>Sordariomycetes</taxon>
        <taxon>Sordariomycetidae</taxon>
        <taxon>Sordariales</taxon>
        <taxon>Chaetomiaceae</taxon>
        <taxon>Parathielavia</taxon>
    </lineage>
</organism>
<comment type="caution">
    <text evidence="1">The sequence shown here is derived from an EMBL/GenBank/DDBJ whole genome shotgun (WGS) entry which is preliminary data.</text>
</comment>
<keyword evidence="2" id="KW-1185">Reference proteome</keyword>
<gene>
    <name evidence="1" type="ORF">N658DRAFT_5177</name>
</gene>
<evidence type="ECO:0000313" key="1">
    <source>
        <dbReference type="EMBL" id="KAK4106049.1"/>
    </source>
</evidence>
<sequence>MHAWSFHVPSIIPSLVKTGHACMPLSRLAPRALRRQEPCDLPFFEERNRLNSSVFQGFTYVGSLVVEAEGESKSRVERAVIGADNVRARVEGTEGRPRPPWHQPGHSCPLRLRVFVQQRNRLDFDVVLLLSASQPSTCPRLSEQVREDSPITRCGCIVPHASALYPNMLSGLGHPGTIFASQSLQVALALTPF</sequence>
<reference evidence="1" key="2">
    <citation type="submission" date="2023-05" db="EMBL/GenBank/DDBJ databases">
        <authorList>
            <consortium name="Lawrence Berkeley National Laboratory"/>
            <person name="Steindorff A."/>
            <person name="Hensen N."/>
            <person name="Bonometti L."/>
            <person name="Westerberg I."/>
            <person name="Brannstrom I.O."/>
            <person name="Guillou S."/>
            <person name="Cros-Aarteil S."/>
            <person name="Calhoun S."/>
            <person name="Haridas S."/>
            <person name="Kuo A."/>
            <person name="Mondo S."/>
            <person name="Pangilinan J."/>
            <person name="Riley R."/>
            <person name="Labutti K."/>
            <person name="Andreopoulos B."/>
            <person name="Lipzen A."/>
            <person name="Chen C."/>
            <person name="Yanf M."/>
            <person name="Daum C."/>
            <person name="Ng V."/>
            <person name="Clum A."/>
            <person name="Ohm R."/>
            <person name="Martin F."/>
            <person name="Silar P."/>
            <person name="Natvig D."/>
            <person name="Lalanne C."/>
            <person name="Gautier V."/>
            <person name="Ament-Velasquez S.L."/>
            <person name="Kruys A."/>
            <person name="Hutchinson M.I."/>
            <person name="Powell A.J."/>
            <person name="Barry K."/>
            <person name="Miller A.N."/>
            <person name="Grigoriev I.V."/>
            <person name="Debuchy R."/>
            <person name="Gladieux P."/>
            <person name="Thoren M.H."/>
            <person name="Johannesson H."/>
        </authorList>
    </citation>
    <scope>NUCLEOTIDE SEQUENCE</scope>
    <source>
        <strain evidence="1">CBS 757.83</strain>
    </source>
</reference>
<dbReference type="AlphaFoldDB" id="A0AAN6T6N8"/>